<keyword evidence="2" id="KW-1185">Reference proteome</keyword>
<evidence type="ECO:0008006" key="3">
    <source>
        <dbReference type="Google" id="ProtNLM"/>
    </source>
</evidence>
<evidence type="ECO:0000313" key="1">
    <source>
        <dbReference type="EMBL" id="SEA35695.1"/>
    </source>
</evidence>
<dbReference type="OrthoDB" id="627374at2"/>
<dbReference type="AlphaFoldDB" id="A0A1H4AIG5"/>
<protein>
    <recommendedName>
        <fullName evidence="3">GAF domain-containing protein</fullName>
    </recommendedName>
</protein>
<dbReference type="RefSeq" id="WP_092134368.1">
    <property type="nucleotide sequence ID" value="NZ_FNQK01000011.1"/>
</dbReference>
<accession>A0A1H4AIG5</accession>
<dbReference type="Proteomes" id="UP000198846">
    <property type="component" value="Unassembled WGS sequence"/>
</dbReference>
<gene>
    <name evidence="1" type="ORF">SAMN04487990_1119</name>
</gene>
<dbReference type="EMBL" id="FNQK01000011">
    <property type="protein sequence ID" value="SEA35695.1"/>
    <property type="molecule type" value="Genomic_DNA"/>
</dbReference>
<organism evidence="1 2">
    <name type="scientific">Bizionia paragorgiae</name>
    <dbReference type="NCBI Taxonomy" id="283786"/>
    <lineage>
        <taxon>Bacteria</taxon>
        <taxon>Pseudomonadati</taxon>
        <taxon>Bacteroidota</taxon>
        <taxon>Flavobacteriia</taxon>
        <taxon>Flavobacteriales</taxon>
        <taxon>Flavobacteriaceae</taxon>
        <taxon>Bizionia</taxon>
    </lineage>
</organism>
<name>A0A1H4AIG5_BIZPA</name>
<evidence type="ECO:0000313" key="2">
    <source>
        <dbReference type="Proteomes" id="UP000198846"/>
    </source>
</evidence>
<sequence>MKDLNENINLPFLLQISFNTLLNYYEELAASEDGYTAEKAKRILKVQEPFPVLREGFTDVSLLNEHKDQIDVILQDSFSEVLTKNEIKTASLPMHDFVFNSSKRFQKIIKDAGEGFKLNVKNNPENYTYILACVIILKEYYQIDINFRRPLYYEIPDKNGVIRIYKILYNADFVEILKTDKAPRLSQSDFDELLDNFDDISLWKEKFPVNSYVFKGFVISSLFDVTEDQSISNIKSKLIGTSETKKHNFMGDFESIFRLLFNMKKLNVGFSIYNKEDGFLTQIADSSVSSYLLKSNKKVNCETVFCHHSFTSLLKDKSFYSISDVDAAFEKANGKAPQINNLKAQGVKSAIFAPIADGDELLGVLELVSTVPKALNSISANKLIDVMPCILSAVKRSKLDEENLIHAIIQRECTGIHPSVQWKFEEAARQFIIDGYEKKESAVFKAISFKEVYPLFGQIDIKGSSGARNMATKKDLSLQLTLVRKIIEKANAINQLPIYSQLLFQIYRCEKQLDTDFKVDTEQEITDFFSKNIDPLLRFQLQHNKALEDEITDYYSKVDDSLGLVYYYRKNYDDTVMLINKNMSSILDDKQVEAQKMYPHFFERFKTDGVEHNMYIGESITKEDSFNTIFLKNLRLWQLQVMCEMENAFYNKKHQYPIQLDVASMVLVFNQPLSIRFRTDERQFDVDGTYNARYEVVKKRVDKANIKGTDVRATEKGKLTIVYSTRDVEQEYVEYVKFLQSKKILDSEIEIVELEDLQGVTGLKAIRVNILYSKTTESNKTFYTYDDLMKEIASS</sequence>
<dbReference type="STRING" id="283786.SAMN04487990_1119"/>
<reference evidence="1 2" key="1">
    <citation type="submission" date="2016-10" db="EMBL/GenBank/DDBJ databases">
        <authorList>
            <person name="de Groot N.N."/>
        </authorList>
    </citation>
    <scope>NUCLEOTIDE SEQUENCE [LARGE SCALE GENOMIC DNA]</scope>
    <source>
        <strain evidence="1 2">DSM 23842</strain>
    </source>
</reference>
<proteinExistence type="predicted"/>